<dbReference type="InterPro" id="IPR003578">
    <property type="entry name" value="Small_GTPase_Rho"/>
</dbReference>
<dbReference type="OMA" id="EVFVVCF"/>
<dbReference type="PANTHER" id="PTHR24072">
    <property type="entry name" value="RHO FAMILY GTPASE"/>
    <property type="match status" value="1"/>
</dbReference>
<dbReference type="NCBIfam" id="TIGR00231">
    <property type="entry name" value="small_GTP"/>
    <property type="match status" value="1"/>
</dbReference>
<keyword evidence="2" id="KW-0342">GTP-binding</keyword>
<organism evidence="3">
    <name type="scientific">Magallana gigas</name>
    <name type="common">Pacific oyster</name>
    <name type="synonym">Crassostrea gigas</name>
    <dbReference type="NCBI Taxonomy" id="29159"/>
    <lineage>
        <taxon>Eukaryota</taxon>
        <taxon>Metazoa</taxon>
        <taxon>Spiralia</taxon>
        <taxon>Lophotrochozoa</taxon>
        <taxon>Mollusca</taxon>
        <taxon>Bivalvia</taxon>
        <taxon>Autobranchia</taxon>
        <taxon>Pteriomorphia</taxon>
        <taxon>Ostreida</taxon>
        <taxon>Ostreoidea</taxon>
        <taxon>Ostreidae</taxon>
        <taxon>Magallana</taxon>
    </lineage>
</organism>
<reference evidence="4" key="2">
    <citation type="submission" date="2022-08" db="UniProtKB">
        <authorList>
            <consortium name="EnsemblMetazoa"/>
        </authorList>
    </citation>
    <scope>IDENTIFICATION</scope>
    <source>
        <strain evidence="4">05x7-T-G4-1.051#20</strain>
    </source>
</reference>
<evidence type="ECO:0000313" key="3">
    <source>
        <dbReference type="EMBL" id="EKC40925.1"/>
    </source>
</evidence>
<dbReference type="SUPFAM" id="SSF52540">
    <property type="entry name" value="P-loop containing nucleoside triphosphate hydrolases"/>
    <property type="match status" value="1"/>
</dbReference>
<evidence type="ECO:0000256" key="2">
    <source>
        <dbReference type="ARBA" id="ARBA00023134"/>
    </source>
</evidence>
<dbReference type="PROSITE" id="PS51421">
    <property type="entry name" value="RAS"/>
    <property type="match status" value="1"/>
</dbReference>
<dbReference type="EnsemblMetazoa" id="G35247.1">
    <property type="protein sequence ID" value="G35247.1:cds"/>
    <property type="gene ID" value="G35247"/>
</dbReference>
<sequence>MVLAREMSCIQCTIVGDKRVGKSTITRGLGETESNVQTDLQNNNYESTIFDNIAGTTKVNGEEVLINLFDCSSDEEHCAIREFAYRDSTVFILCYSVVDRSSLINIKDKWVPEIKKFLGKKIKVIVVGTQTDVRDSVSLDQDLPVTKTEGSNFARQIGADYFMECSFTSPSTFCDIFKQVAMIGKKSKRRRSPVNIVRRLLGTN</sequence>
<evidence type="ECO:0000313" key="4">
    <source>
        <dbReference type="EnsemblMetazoa" id="G35247.1:cds"/>
    </source>
</evidence>
<dbReference type="EMBL" id="JH816363">
    <property type="protein sequence ID" value="EKC40925.1"/>
    <property type="molecule type" value="Genomic_DNA"/>
</dbReference>
<dbReference type="GO" id="GO:0005525">
    <property type="term" value="F:GTP binding"/>
    <property type="evidence" value="ECO:0007669"/>
    <property type="project" value="UniProtKB-KW"/>
</dbReference>
<evidence type="ECO:0000256" key="1">
    <source>
        <dbReference type="ARBA" id="ARBA00022741"/>
    </source>
</evidence>
<dbReference type="PRINTS" id="PR00449">
    <property type="entry name" value="RASTRNSFRMNG"/>
</dbReference>
<gene>
    <name evidence="3" type="ORF">CGI_10028644</name>
</gene>
<dbReference type="SMART" id="SM00175">
    <property type="entry name" value="RAB"/>
    <property type="match status" value="1"/>
</dbReference>
<protein>
    <submittedName>
        <fullName evidence="3 4">Rac-like GTP-binding protein 2</fullName>
    </submittedName>
</protein>
<dbReference type="GO" id="GO:0007264">
    <property type="term" value="P:small GTPase-mediated signal transduction"/>
    <property type="evidence" value="ECO:0007669"/>
    <property type="project" value="InterPro"/>
</dbReference>
<keyword evidence="1" id="KW-0547">Nucleotide-binding</keyword>
<dbReference type="SMART" id="SM00174">
    <property type="entry name" value="RHO"/>
    <property type="match status" value="1"/>
</dbReference>
<dbReference type="KEGG" id="crg:105328483"/>
<accession>K1RHE3</accession>
<dbReference type="AlphaFoldDB" id="K1RHE3"/>
<dbReference type="Pfam" id="PF00071">
    <property type="entry name" value="Ras"/>
    <property type="match status" value="1"/>
</dbReference>
<dbReference type="InterPro" id="IPR005225">
    <property type="entry name" value="Small_GTP-bd"/>
</dbReference>
<keyword evidence="5" id="KW-1185">Reference proteome</keyword>
<evidence type="ECO:0000313" key="5">
    <source>
        <dbReference type="Proteomes" id="UP000005408"/>
    </source>
</evidence>
<proteinExistence type="predicted"/>
<dbReference type="SMART" id="SM00173">
    <property type="entry name" value="RAS"/>
    <property type="match status" value="1"/>
</dbReference>
<name>K1RHE3_MAGGI</name>
<dbReference type="InterPro" id="IPR001806">
    <property type="entry name" value="Small_GTPase"/>
</dbReference>
<dbReference type="HOGENOM" id="CLU_041217_21_3_1"/>
<dbReference type="InterPro" id="IPR027417">
    <property type="entry name" value="P-loop_NTPase"/>
</dbReference>
<dbReference type="GO" id="GO:0003924">
    <property type="term" value="F:GTPase activity"/>
    <property type="evidence" value="ECO:0007669"/>
    <property type="project" value="InterPro"/>
</dbReference>
<dbReference type="PROSITE" id="PS51420">
    <property type="entry name" value="RHO"/>
    <property type="match status" value="1"/>
</dbReference>
<dbReference type="OrthoDB" id="25896at2759"/>
<dbReference type="Proteomes" id="UP000005408">
    <property type="component" value="Unassembled WGS sequence"/>
</dbReference>
<dbReference type="EnsemblMetazoa" id="G35247.2">
    <property type="protein sequence ID" value="G35247.2:cds"/>
    <property type="gene ID" value="G35247"/>
</dbReference>
<reference evidence="3" key="1">
    <citation type="journal article" date="2012" name="Nature">
        <title>The oyster genome reveals stress adaptation and complexity of shell formation.</title>
        <authorList>
            <person name="Zhang G."/>
            <person name="Fang X."/>
            <person name="Guo X."/>
            <person name="Li L."/>
            <person name="Luo R."/>
            <person name="Xu F."/>
            <person name="Yang P."/>
            <person name="Zhang L."/>
            <person name="Wang X."/>
            <person name="Qi H."/>
            <person name="Xiong Z."/>
            <person name="Que H."/>
            <person name="Xie Y."/>
            <person name="Holland P.W."/>
            <person name="Paps J."/>
            <person name="Zhu Y."/>
            <person name="Wu F."/>
            <person name="Chen Y."/>
            <person name="Wang J."/>
            <person name="Peng C."/>
            <person name="Meng J."/>
            <person name="Yang L."/>
            <person name="Liu J."/>
            <person name="Wen B."/>
            <person name="Zhang N."/>
            <person name="Huang Z."/>
            <person name="Zhu Q."/>
            <person name="Feng Y."/>
            <person name="Mount A."/>
            <person name="Hedgecock D."/>
            <person name="Xu Z."/>
            <person name="Liu Y."/>
            <person name="Domazet-Loso T."/>
            <person name="Du Y."/>
            <person name="Sun X."/>
            <person name="Zhang S."/>
            <person name="Liu B."/>
            <person name="Cheng P."/>
            <person name="Jiang X."/>
            <person name="Li J."/>
            <person name="Fan D."/>
            <person name="Wang W."/>
            <person name="Fu W."/>
            <person name="Wang T."/>
            <person name="Wang B."/>
            <person name="Zhang J."/>
            <person name="Peng Z."/>
            <person name="Li Y."/>
            <person name="Li N."/>
            <person name="Wang J."/>
            <person name="Chen M."/>
            <person name="He Y."/>
            <person name="Tan F."/>
            <person name="Song X."/>
            <person name="Zheng Q."/>
            <person name="Huang R."/>
            <person name="Yang H."/>
            <person name="Du X."/>
            <person name="Chen L."/>
            <person name="Yang M."/>
            <person name="Gaffney P.M."/>
            <person name="Wang S."/>
            <person name="Luo L."/>
            <person name="She Z."/>
            <person name="Ming Y."/>
            <person name="Huang W."/>
            <person name="Zhang S."/>
            <person name="Huang B."/>
            <person name="Zhang Y."/>
            <person name="Qu T."/>
            <person name="Ni P."/>
            <person name="Miao G."/>
            <person name="Wang J."/>
            <person name="Wang Q."/>
            <person name="Steinberg C.E."/>
            <person name="Wang H."/>
            <person name="Li N."/>
            <person name="Qian L."/>
            <person name="Zhang G."/>
            <person name="Li Y."/>
            <person name="Yang H."/>
            <person name="Liu X."/>
            <person name="Wang J."/>
            <person name="Yin Y."/>
            <person name="Wang J."/>
        </authorList>
    </citation>
    <scope>NUCLEOTIDE SEQUENCE [LARGE SCALE GENOMIC DNA]</scope>
    <source>
        <strain evidence="3">05x7-T-G4-1.051#20</strain>
    </source>
</reference>
<dbReference type="PROSITE" id="PS51419">
    <property type="entry name" value="RAB"/>
    <property type="match status" value="1"/>
</dbReference>
<dbReference type="Gene3D" id="3.40.50.300">
    <property type="entry name" value="P-loop containing nucleotide triphosphate hydrolases"/>
    <property type="match status" value="1"/>
</dbReference>